<protein>
    <submittedName>
        <fullName evidence="1">Uncharacterized protein</fullName>
    </submittedName>
</protein>
<sequence length="132" mass="15108">VYCSSDTIVDLQVLADARDDFHRGKDVLGNIRIDDGATVYLNRLPVVYITQLDGVLNLDSNYDLTTVMDPIYCVDFEKFIPYVQDGYWMEETEPMTDRTQHTTFTIFLDGSHNNLCVNRRQAGFVIHKPIVA</sequence>
<accession>A0A0F9QQU3</accession>
<evidence type="ECO:0000313" key="1">
    <source>
        <dbReference type="EMBL" id="KKN46585.1"/>
    </source>
</evidence>
<reference evidence="1" key="1">
    <citation type="journal article" date="2015" name="Nature">
        <title>Complex archaea that bridge the gap between prokaryotes and eukaryotes.</title>
        <authorList>
            <person name="Spang A."/>
            <person name="Saw J.H."/>
            <person name="Jorgensen S.L."/>
            <person name="Zaremba-Niedzwiedzka K."/>
            <person name="Martijn J."/>
            <person name="Lind A.E."/>
            <person name="van Eijk R."/>
            <person name="Schleper C."/>
            <person name="Guy L."/>
            <person name="Ettema T.J."/>
        </authorList>
    </citation>
    <scope>NUCLEOTIDE SEQUENCE</scope>
</reference>
<comment type="caution">
    <text evidence="1">The sequence shown here is derived from an EMBL/GenBank/DDBJ whole genome shotgun (WGS) entry which is preliminary data.</text>
</comment>
<proteinExistence type="predicted"/>
<name>A0A0F9QQU3_9ZZZZ</name>
<gene>
    <name evidence="1" type="ORF">LCGC14_0671350</name>
</gene>
<feature type="non-terminal residue" evidence="1">
    <location>
        <position position="1"/>
    </location>
</feature>
<dbReference type="EMBL" id="LAZR01001322">
    <property type="protein sequence ID" value="KKN46585.1"/>
    <property type="molecule type" value="Genomic_DNA"/>
</dbReference>
<organism evidence="1">
    <name type="scientific">marine sediment metagenome</name>
    <dbReference type="NCBI Taxonomy" id="412755"/>
    <lineage>
        <taxon>unclassified sequences</taxon>
        <taxon>metagenomes</taxon>
        <taxon>ecological metagenomes</taxon>
    </lineage>
</organism>
<dbReference type="AlphaFoldDB" id="A0A0F9QQU3"/>